<dbReference type="EMBL" id="MN740989">
    <property type="protein sequence ID" value="QHU21296.1"/>
    <property type="molecule type" value="Genomic_DNA"/>
</dbReference>
<keyword evidence="1" id="KW-0472">Membrane</keyword>
<name>A0A6C0KVY2_9ZZZZ</name>
<dbReference type="AlphaFoldDB" id="A0A6C0KVY2"/>
<accession>A0A6C0KVY2</accession>
<sequence length="172" mass="19020">MEITFRVEIIILIFIVLIILWGHLLCSCSRVDMNAFFGGVTKKMTPNQHQYDLIMSNPTMQEGFTGANINNGQSAPFSTTSDKSIDTTSWFTPNLTYNAGQTPGKGAQDILNRKPQAVPLPEGELLMFANTPFKPECCPNSFSNSSGCACMTVPQYNYLINRGGNNVPYSEY</sequence>
<organism evidence="2">
    <name type="scientific">viral metagenome</name>
    <dbReference type="NCBI Taxonomy" id="1070528"/>
    <lineage>
        <taxon>unclassified sequences</taxon>
        <taxon>metagenomes</taxon>
        <taxon>organismal metagenomes</taxon>
    </lineage>
</organism>
<keyword evidence="1" id="KW-1133">Transmembrane helix</keyword>
<keyword evidence="1" id="KW-0812">Transmembrane</keyword>
<feature type="transmembrane region" description="Helical" evidence="1">
    <location>
        <begin position="7"/>
        <end position="25"/>
    </location>
</feature>
<proteinExistence type="predicted"/>
<evidence type="ECO:0000256" key="1">
    <source>
        <dbReference type="SAM" id="Phobius"/>
    </source>
</evidence>
<evidence type="ECO:0000313" key="2">
    <source>
        <dbReference type="EMBL" id="QHU21296.1"/>
    </source>
</evidence>
<reference evidence="2" key="1">
    <citation type="journal article" date="2020" name="Nature">
        <title>Giant virus diversity and host interactions through global metagenomics.</title>
        <authorList>
            <person name="Schulz F."/>
            <person name="Roux S."/>
            <person name="Paez-Espino D."/>
            <person name="Jungbluth S."/>
            <person name="Walsh D.A."/>
            <person name="Denef V.J."/>
            <person name="McMahon K.D."/>
            <person name="Konstantinidis K.T."/>
            <person name="Eloe-Fadrosh E.A."/>
            <person name="Kyrpides N.C."/>
            <person name="Woyke T."/>
        </authorList>
    </citation>
    <scope>NUCLEOTIDE SEQUENCE</scope>
    <source>
        <strain evidence="2">GVMAG-S-3300013094-109</strain>
    </source>
</reference>
<dbReference type="PROSITE" id="PS51257">
    <property type="entry name" value="PROKAR_LIPOPROTEIN"/>
    <property type="match status" value="1"/>
</dbReference>
<protein>
    <submittedName>
        <fullName evidence="2">Uncharacterized protein</fullName>
    </submittedName>
</protein>